<dbReference type="Proteomes" id="UP000655287">
    <property type="component" value="Unassembled WGS sequence"/>
</dbReference>
<name>A0A919V1L6_9ACTN</name>
<organism evidence="1 2">
    <name type="scientific">Sphaerisporangium rufum</name>
    <dbReference type="NCBI Taxonomy" id="1381558"/>
    <lineage>
        <taxon>Bacteria</taxon>
        <taxon>Bacillati</taxon>
        <taxon>Actinomycetota</taxon>
        <taxon>Actinomycetes</taxon>
        <taxon>Streptosporangiales</taxon>
        <taxon>Streptosporangiaceae</taxon>
        <taxon>Sphaerisporangium</taxon>
    </lineage>
</organism>
<evidence type="ECO:0000313" key="1">
    <source>
        <dbReference type="EMBL" id="GII78747.1"/>
    </source>
</evidence>
<dbReference type="RefSeq" id="WP_203987780.1">
    <property type="nucleotide sequence ID" value="NZ_BOOU01000052.1"/>
</dbReference>
<comment type="caution">
    <text evidence="1">The sequence shown here is derived from an EMBL/GenBank/DDBJ whole genome shotgun (WGS) entry which is preliminary data.</text>
</comment>
<reference evidence="1" key="1">
    <citation type="submission" date="2021-01" db="EMBL/GenBank/DDBJ databases">
        <title>Whole genome shotgun sequence of Sphaerisporangium rufum NBRC 109079.</title>
        <authorList>
            <person name="Komaki H."/>
            <person name="Tamura T."/>
        </authorList>
    </citation>
    <scope>NUCLEOTIDE SEQUENCE</scope>
    <source>
        <strain evidence="1">NBRC 109079</strain>
    </source>
</reference>
<evidence type="ECO:0008006" key="3">
    <source>
        <dbReference type="Google" id="ProtNLM"/>
    </source>
</evidence>
<evidence type="ECO:0000313" key="2">
    <source>
        <dbReference type="Proteomes" id="UP000655287"/>
    </source>
</evidence>
<dbReference type="InterPro" id="IPR010985">
    <property type="entry name" value="Ribbon_hlx_hlx"/>
</dbReference>
<accession>A0A919V1L6</accession>
<dbReference type="EMBL" id="BOOU01000052">
    <property type="protein sequence ID" value="GII78747.1"/>
    <property type="molecule type" value="Genomic_DNA"/>
</dbReference>
<proteinExistence type="predicted"/>
<sequence>MTLRLSDEHFAALRRRAEKEGRSVRQVAHAAVEEYIARREADEEVHRLGAAAARRWRSVLDDLGE</sequence>
<keyword evidence="2" id="KW-1185">Reference proteome</keyword>
<dbReference type="SUPFAM" id="SSF47598">
    <property type="entry name" value="Ribbon-helix-helix"/>
    <property type="match status" value="1"/>
</dbReference>
<gene>
    <name evidence="1" type="ORF">Sru01_37290</name>
</gene>
<dbReference type="AlphaFoldDB" id="A0A919V1L6"/>
<protein>
    <recommendedName>
        <fullName evidence="3">Ribbon-helix-helix protein, CopG family</fullName>
    </recommendedName>
</protein>
<dbReference type="GO" id="GO:0006355">
    <property type="term" value="P:regulation of DNA-templated transcription"/>
    <property type="evidence" value="ECO:0007669"/>
    <property type="project" value="InterPro"/>
</dbReference>